<organism evidence="1 2">
    <name type="scientific">Candidatus Merdivicinus excrementipullorum</name>
    <dbReference type="NCBI Taxonomy" id="2840867"/>
    <lineage>
        <taxon>Bacteria</taxon>
        <taxon>Bacillati</taxon>
        <taxon>Bacillota</taxon>
        <taxon>Clostridia</taxon>
        <taxon>Eubacteriales</taxon>
        <taxon>Oscillospiraceae</taxon>
        <taxon>Oscillospiraceae incertae sedis</taxon>
        <taxon>Candidatus Merdivicinus</taxon>
    </lineage>
</organism>
<name>A0A9D1FLD5_9FIRM</name>
<gene>
    <name evidence="1" type="ORF">IAB51_03355</name>
</gene>
<protein>
    <submittedName>
        <fullName evidence="1">Uncharacterized protein</fullName>
    </submittedName>
</protein>
<dbReference type="Proteomes" id="UP000824002">
    <property type="component" value="Unassembled WGS sequence"/>
</dbReference>
<reference evidence="1" key="2">
    <citation type="journal article" date="2021" name="PeerJ">
        <title>Extensive microbial diversity within the chicken gut microbiome revealed by metagenomics and culture.</title>
        <authorList>
            <person name="Gilroy R."/>
            <person name="Ravi A."/>
            <person name="Getino M."/>
            <person name="Pursley I."/>
            <person name="Horton D.L."/>
            <person name="Alikhan N.F."/>
            <person name="Baker D."/>
            <person name="Gharbi K."/>
            <person name="Hall N."/>
            <person name="Watson M."/>
            <person name="Adriaenssens E.M."/>
            <person name="Foster-Nyarko E."/>
            <person name="Jarju S."/>
            <person name="Secka A."/>
            <person name="Antonio M."/>
            <person name="Oren A."/>
            <person name="Chaudhuri R.R."/>
            <person name="La Ragione R."/>
            <person name="Hildebrand F."/>
            <person name="Pallen M.J."/>
        </authorList>
    </citation>
    <scope>NUCLEOTIDE SEQUENCE</scope>
    <source>
        <strain evidence="1">CHK199-13235</strain>
    </source>
</reference>
<reference evidence="1" key="1">
    <citation type="submission" date="2020-10" db="EMBL/GenBank/DDBJ databases">
        <authorList>
            <person name="Gilroy R."/>
        </authorList>
    </citation>
    <scope>NUCLEOTIDE SEQUENCE</scope>
    <source>
        <strain evidence="1">CHK199-13235</strain>
    </source>
</reference>
<evidence type="ECO:0000313" key="2">
    <source>
        <dbReference type="Proteomes" id="UP000824002"/>
    </source>
</evidence>
<comment type="caution">
    <text evidence="1">The sequence shown here is derived from an EMBL/GenBank/DDBJ whole genome shotgun (WGS) entry which is preliminary data.</text>
</comment>
<evidence type="ECO:0000313" key="1">
    <source>
        <dbReference type="EMBL" id="HIS75827.1"/>
    </source>
</evidence>
<accession>A0A9D1FLD5</accession>
<dbReference type="AlphaFoldDB" id="A0A9D1FLD5"/>
<dbReference type="EMBL" id="DVJP01000026">
    <property type="protein sequence ID" value="HIS75827.1"/>
    <property type="molecule type" value="Genomic_DNA"/>
</dbReference>
<sequence length="214" mass="24070">MGKRQRVLIDIEKQAGSLIQEIPAKGVRIETVMAGKTVMNTPLLERNTPIYQMLDHSFDISFCTDSVIGDFLFYPIPEFAIFAVDSEGGCMGTIGGCGGLEDDRYAVGYVSGAKGYKVAGSIKDFLEMAIYYPCWREVARCIRQNLPYSITNLLEAYEESHPQTEQDRKQLSKQLSLSHNPRSMDLLAVCLKKQDDFLVYASRQEAEDTNLFRS</sequence>
<proteinExistence type="predicted"/>